<comment type="caution">
    <text evidence="7">The sequence shown here is derived from an EMBL/GenBank/DDBJ whole genome shotgun (WGS) entry which is preliminary data.</text>
</comment>
<dbReference type="Proteomes" id="UP000070160">
    <property type="component" value="Unassembled WGS sequence"/>
</dbReference>
<dbReference type="GO" id="GO:0016805">
    <property type="term" value="F:dipeptidase activity"/>
    <property type="evidence" value="ECO:0007669"/>
    <property type="project" value="UniProtKB-KW"/>
</dbReference>
<keyword evidence="3 6" id="KW-0645">Protease</keyword>
<evidence type="ECO:0000256" key="5">
    <source>
        <dbReference type="ARBA" id="ARBA00022997"/>
    </source>
</evidence>
<organism evidence="7 8">
    <name type="scientific">Megasphaera hutchinsoni</name>
    <dbReference type="NCBI Taxonomy" id="1588748"/>
    <lineage>
        <taxon>Bacteria</taxon>
        <taxon>Bacillati</taxon>
        <taxon>Bacillota</taxon>
        <taxon>Negativicutes</taxon>
        <taxon>Veillonellales</taxon>
        <taxon>Veillonellaceae</taxon>
        <taxon>Megasphaera</taxon>
    </lineage>
</organism>
<dbReference type="GO" id="GO:0070004">
    <property type="term" value="F:cysteine-type exopeptidase activity"/>
    <property type="evidence" value="ECO:0007669"/>
    <property type="project" value="InterPro"/>
</dbReference>
<sequence>MNIMSEFSSCTTILVGKYASLDGSTLVARNEDGHDEPEPQQFVVVQPENQPKVYYTFKGNVEIPLPPNPLRYTATPNAILEHGIFGASGINSANVAMSATETITSNPRVLGADPYVEASLGEADLLTIVLPYIKTPREGVLRMGQLLEQYGTFEPNGMVFSNADEIWYMETYGGHHWAAIRIPDDCYVVAPNRLNIDVFDFDNPDVLYCKDLPDFIERNHLNPDFDELNLRHTLGSSDYKDVQYNNPRAWYVQKYFSDTTRSYHEKYPFVDDPDCPDLPFICYPKQKISIEDIKWALSSHYEGTPYDPYGNGSEADRKKYRAIGLNRNMEVHVLQMRPNVPADIVGIQWVGMASNPYNCMVPFYTAISDTPASYRDTPIKYDPNYMYWLIQTMAVIGDRNYTFFGTQHYDFEKKMSATLRHMQQQYDKEFIQKNLSGMDAVEFLTKANQEMADALFAAAKALLGDFVCTGSHKMTLRFNLAD</sequence>
<dbReference type="Gene3D" id="3.60.60.10">
    <property type="entry name" value="Penicillin V Acylase, Chain A"/>
    <property type="match status" value="1"/>
</dbReference>
<keyword evidence="8" id="KW-1185">Reference proteome</keyword>
<gene>
    <name evidence="7" type="ORF">HMPREF3182_01058</name>
</gene>
<dbReference type="InterPro" id="IPR005322">
    <property type="entry name" value="Peptidase_C69"/>
</dbReference>
<dbReference type="EMBL" id="LSDT01000044">
    <property type="protein sequence ID" value="KXB90635.1"/>
    <property type="molecule type" value="Genomic_DNA"/>
</dbReference>
<proteinExistence type="inferred from homology"/>
<evidence type="ECO:0000256" key="3">
    <source>
        <dbReference type="ARBA" id="ARBA00022670"/>
    </source>
</evidence>
<evidence type="ECO:0000256" key="4">
    <source>
        <dbReference type="ARBA" id="ARBA00022801"/>
    </source>
</evidence>
<protein>
    <recommendedName>
        <fullName evidence="6">Dipeptidase</fullName>
        <ecNumber evidence="6">3.4.-.-</ecNumber>
    </recommendedName>
</protein>
<dbReference type="PANTHER" id="PTHR12994:SF17">
    <property type="entry name" value="LD30995P"/>
    <property type="match status" value="1"/>
</dbReference>
<evidence type="ECO:0000313" key="7">
    <source>
        <dbReference type="EMBL" id="KXB90635.1"/>
    </source>
</evidence>
<dbReference type="EC" id="3.4.-.-" evidence="6"/>
<comment type="catalytic activity">
    <reaction evidence="1">
        <text>an L-aminoacyl-L-amino acid + H2O = 2 an L-alpha-amino acid</text>
        <dbReference type="Rhea" id="RHEA:48940"/>
        <dbReference type="ChEBI" id="CHEBI:15377"/>
        <dbReference type="ChEBI" id="CHEBI:59869"/>
        <dbReference type="ChEBI" id="CHEBI:77460"/>
        <dbReference type="EC" id="3.4.13.19"/>
    </reaction>
</comment>
<dbReference type="STRING" id="1588748.HMPREF3182_01058"/>
<comment type="similarity">
    <text evidence="2 6">Belongs to the peptidase C69 family.</text>
</comment>
<dbReference type="PANTHER" id="PTHR12994">
    <property type="entry name" value="SECERNIN"/>
    <property type="match status" value="1"/>
</dbReference>
<dbReference type="Pfam" id="PF03577">
    <property type="entry name" value="Peptidase_C69"/>
    <property type="match status" value="1"/>
</dbReference>
<name>A0A134CEJ7_9FIRM</name>
<evidence type="ECO:0000256" key="6">
    <source>
        <dbReference type="RuleBase" id="RU364089"/>
    </source>
</evidence>
<dbReference type="GO" id="GO:0006508">
    <property type="term" value="P:proteolysis"/>
    <property type="evidence" value="ECO:0007669"/>
    <property type="project" value="UniProtKB-KW"/>
</dbReference>
<dbReference type="NCBIfam" id="NF033678">
    <property type="entry name" value="C69_fam_dipept"/>
    <property type="match status" value="1"/>
</dbReference>
<reference evidence="8" key="1">
    <citation type="submission" date="2016-01" db="EMBL/GenBank/DDBJ databases">
        <authorList>
            <person name="Mitreva M."/>
            <person name="Pepin K.H."/>
            <person name="Mihindukulasuriya K.A."/>
            <person name="Fulton R."/>
            <person name="Fronick C."/>
            <person name="O'Laughlin M."/>
            <person name="Miner T."/>
            <person name="Herter B."/>
            <person name="Rosa B.A."/>
            <person name="Cordes M."/>
            <person name="Tomlinson C."/>
            <person name="Wollam A."/>
            <person name="Palsikar V.B."/>
            <person name="Mardis E.R."/>
            <person name="Wilson R.K."/>
        </authorList>
    </citation>
    <scope>NUCLEOTIDE SEQUENCE [LARGE SCALE GENOMIC DNA]</scope>
    <source>
        <strain evidence="8">KA00182</strain>
    </source>
</reference>
<dbReference type="AlphaFoldDB" id="A0A134CEJ7"/>
<dbReference type="InterPro" id="IPR047804">
    <property type="entry name" value="C69_dipept_A-like"/>
</dbReference>
<keyword evidence="4 6" id="KW-0378">Hydrolase</keyword>
<evidence type="ECO:0000256" key="2">
    <source>
        <dbReference type="ARBA" id="ARBA00007225"/>
    </source>
</evidence>
<evidence type="ECO:0000256" key="1">
    <source>
        <dbReference type="ARBA" id="ARBA00001670"/>
    </source>
</evidence>
<evidence type="ECO:0000313" key="8">
    <source>
        <dbReference type="Proteomes" id="UP000070160"/>
    </source>
</evidence>
<dbReference type="PATRIC" id="fig|1588748.3.peg.1017"/>
<keyword evidence="5 6" id="KW-0224">Dipeptidase</keyword>
<accession>A0A134CEJ7</accession>